<protein>
    <recommendedName>
        <fullName evidence="3">DUF2867 domain-containing protein</fullName>
    </recommendedName>
</protein>
<keyword evidence="2" id="KW-1185">Reference proteome</keyword>
<accession>A0ABP6RA00</accession>
<proteinExistence type="predicted"/>
<evidence type="ECO:0000313" key="2">
    <source>
        <dbReference type="Proteomes" id="UP001501736"/>
    </source>
</evidence>
<evidence type="ECO:0000313" key="1">
    <source>
        <dbReference type="EMBL" id="GAA3282124.1"/>
    </source>
</evidence>
<sequence length="163" mass="17519">MGTVTAVVGTDAVSRAARAMIPGQEPDYADEFVLVPKDSAVASAEAWARALFGDTPDRGQLLIFRGLLRLHLARTASPDTVVGFAVVDRADGAIRLQASSDFLRCHLIVRARPDRIVLTTAMKYTGRRAALIWTPLAAIHRRLAPGLLRDAEGEMGAVEQSDA</sequence>
<name>A0ABP6RA00_9MICC</name>
<dbReference type="RefSeq" id="WP_344718555.1">
    <property type="nucleotide sequence ID" value="NZ_BAAAYG010000003.1"/>
</dbReference>
<reference evidence="2" key="1">
    <citation type="journal article" date="2019" name="Int. J. Syst. Evol. Microbiol.">
        <title>The Global Catalogue of Microorganisms (GCM) 10K type strain sequencing project: providing services to taxonomists for standard genome sequencing and annotation.</title>
        <authorList>
            <consortium name="The Broad Institute Genomics Platform"/>
            <consortium name="The Broad Institute Genome Sequencing Center for Infectious Disease"/>
            <person name="Wu L."/>
            <person name="Ma J."/>
        </authorList>
    </citation>
    <scope>NUCLEOTIDE SEQUENCE [LARGE SCALE GENOMIC DNA]</scope>
    <source>
        <strain evidence="2">JCM 11483</strain>
    </source>
</reference>
<dbReference type="Proteomes" id="UP001501736">
    <property type="component" value="Unassembled WGS sequence"/>
</dbReference>
<organism evidence="1 2">
    <name type="scientific">Nesterenkonia halobia</name>
    <dbReference type="NCBI Taxonomy" id="37922"/>
    <lineage>
        <taxon>Bacteria</taxon>
        <taxon>Bacillati</taxon>
        <taxon>Actinomycetota</taxon>
        <taxon>Actinomycetes</taxon>
        <taxon>Micrococcales</taxon>
        <taxon>Micrococcaceae</taxon>
        <taxon>Nesterenkonia</taxon>
    </lineage>
</organism>
<evidence type="ECO:0008006" key="3">
    <source>
        <dbReference type="Google" id="ProtNLM"/>
    </source>
</evidence>
<dbReference type="EMBL" id="BAAAYG010000003">
    <property type="protein sequence ID" value="GAA3282124.1"/>
    <property type="molecule type" value="Genomic_DNA"/>
</dbReference>
<gene>
    <name evidence="1" type="ORF">GCM10020260_08680</name>
</gene>
<comment type="caution">
    <text evidence="1">The sequence shown here is derived from an EMBL/GenBank/DDBJ whole genome shotgun (WGS) entry which is preliminary data.</text>
</comment>